<dbReference type="GO" id="GO:0016020">
    <property type="term" value="C:membrane"/>
    <property type="evidence" value="ECO:0007669"/>
    <property type="project" value="TreeGrafter"/>
</dbReference>
<dbReference type="InterPro" id="IPR029058">
    <property type="entry name" value="AB_hydrolase_fold"/>
</dbReference>
<gene>
    <name evidence="3" type="ORF">AIOL_002446</name>
</gene>
<dbReference type="Proteomes" id="UP000037178">
    <property type="component" value="Unassembled WGS sequence"/>
</dbReference>
<organism evidence="3 4">
    <name type="scientific">Candidatus Rhodobacter oscarellae</name>
    <dbReference type="NCBI Taxonomy" id="1675527"/>
    <lineage>
        <taxon>Bacteria</taxon>
        <taxon>Pseudomonadati</taxon>
        <taxon>Pseudomonadota</taxon>
        <taxon>Alphaproteobacteria</taxon>
        <taxon>Rhodobacterales</taxon>
        <taxon>Rhodobacter group</taxon>
        <taxon>Rhodobacter</taxon>
    </lineage>
</organism>
<dbReference type="PRINTS" id="PR00111">
    <property type="entry name" value="ABHYDROLASE"/>
</dbReference>
<keyword evidence="4" id="KW-1185">Reference proteome</keyword>
<dbReference type="Pfam" id="PF00561">
    <property type="entry name" value="Abhydrolase_1"/>
    <property type="match status" value="1"/>
</dbReference>
<dbReference type="PANTHER" id="PTHR43798:SF31">
    <property type="entry name" value="AB HYDROLASE SUPERFAMILY PROTEIN YCLE"/>
    <property type="match status" value="1"/>
</dbReference>
<dbReference type="STRING" id="1675527.AIOL_002446"/>
<accession>A0A0J9E3V4</accession>
<comment type="caution">
    <text evidence="3">The sequence shown here is derived from an EMBL/GenBank/DDBJ whole genome shotgun (WGS) entry which is preliminary data.</text>
</comment>
<sequence>MAMWRETQARRDFPPVGQFVEIGGLQVHAVVAGSGPDLVLVHGAGANLRDFTFAMLDQLKNRYRVIALDRPGFGYSDRLPRGHETIRDQARVLRGAAGALGAERPIVLGHSYGGAVALAWGLDAPEGTAAVVNVSGPSHPWDTPLDPLYAVNSSRLGSWFAVPALAAFVGDARVEATFAEIFTPQSAPEGYIAHFGAPLSLTRQALRANATQRAGLLDEIIALSQRYGDLAVPLEIVHGDTDTIVSVELHATQMLRDTDMARLTRLAGVGHMPHHSHAQDVIAAIDRAAARAAAQ</sequence>
<dbReference type="Gene3D" id="3.40.50.1820">
    <property type="entry name" value="alpha/beta hydrolase"/>
    <property type="match status" value="1"/>
</dbReference>
<dbReference type="AlphaFoldDB" id="A0A0J9E3V4"/>
<dbReference type="InterPro" id="IPR000073">
    <property type="entry name" value="AB_hydrolase_1"/>
</dbReference>
<evidence type="ECO:0000259" key="2">
    <source>
        <dbReference type="Pfam" id="PF00561"/>
    </source>
</evidence>
<dbReference type="InterPro" id="IPR050266">
    <property type="entry name" value="AB_hydrolase_sf"/>
</dbReference>
<dbReference type="PANTHER" id="PTHR43798">
    <property type="entry name" value="MONOACYLGLYCEROL LIPASE"/>
    <property type="match status" value="1"/>
</dbReference>
<evidence type="ECO:0000313" key="4">
    <source>
        <dbReference type="Proteomes" id="UP000037178"/>
    </source>
</evidence>
<dbReference type="GO" id="GO:0016787">
    <property type="term" value="F:hydrolase activity"/>
    <property type="evidence" value="ECO:0007669"/>
    <property type="project" value="UniProtKB-KW"/>
</dbReference>
<reference evidence="3 4" key="1">
    <citation type="submission" date="2015-06" db="EMBL/GenBank/DDBJ databases">
        <title>Draft genome sequence of an Alphaproteobacteria species associated to the Mediterranean sponge Oscarella lobularis.</title>
        <authorList>
            <person name="Jourda C."/>
            <person name="Santini S."/>
            <person name="Claverie J.-M."/>
        </authorList>
    </citation>
    <scope>NUCLEOTIDE SEQUENCE [LARGE SCALE GENOMIC DNA]</scope>
    <source>
        <strain evidence="3">IGS</strain>
    </source>
</reference>
<proteinExistence type="predicted"/>
<dbReference type="SUPFAM" id="SSF53474">
    <property type="entry name" value="alpha/beta-Hydrolases"/>
    <property type="match status" value="1"/>
</dbReference>
<evidence type="ECO:0000256" key="1">
    <source>
        <dbReference type="ARBA" id="ARBA00022801"/>
    </source>
</evidence>
<dbReference type="PATRIC" id="fig|1675527.3.peg.2567"/>
<dbReference type="EMBL" id="LFTY01000002">
    <property type="protein sequence ID" value="KMW57481.1"/>
    <property type="molecule type" value="Genomic_DNA"/>
</dbReference>
<keyword evidence="1" id="KW-0378">Hydrolase</keyword>
<evidence type="ECO:0000313" key="3">
    <source>
        <dbReference type="EMBL" id="KMW57481.1"/>
    </source>
</evidence>
<protein>
    <submittedName>
        <fullName evidence="3">Putative esterase</fullName>
    </submittedName>
</protein>
<name>A0A0J9E3V4_9RHOB</name>
<feature type="domain" description="AB hydrolase-1" evidence="2">
    <location>
        <begin position="38"/>
        <end position="277"/>
    </location>
</feature>